<protein>
    <submittedName>
        <fullName evidence="1">Uncharacterized protein</fullName>
    </submittedName>
</protein>
<dbReference type="AlphaFoldDB" id="A0A644Z3U5"/>
<proteinExistence type="predicted"/>
<name>A0A644Z3U5_9ZZZZ</name>
<sequence>MFTIISWLHTHRSLPLSYIQDGRFLHVALTWLLVSDYISQYNGIKLRLLTRNRLSIKGDGQILTLWTLSVTAPMLPLKAFISLSIQIHVTITNPSIMPAIGCSRCISLRKCRDYLLKIHPCIGRISMFNVRHS</sequence>
<reference evidence="1" key="1">
    <citation type="submission" date="2019-08" db="EMBL/GenBank/DDBJ databases">
        <authorList>
            <person name="Kucharzyk K."/>
            <person name="Murdoch R.W."/>
            <person name="Higgins S."/>
            <person name="Loffler F."/>
        </authorList>
    </citation>
    <scope>NUCLEOTIDE SEQUENCE</scope>
</reference>
<evidence type="ECO:0000313" key="1">
    <source>
        <dbReference type="EMBL" id="MPM35526.1"/>
    </source>
</evidence>
<organism evidence="1">
    <name type="scientific">bioreactor metagenome</name>
    <dbReference type="NCBI Taxonomy" id="1076179"/>
    <lineage>
        <taxon>unclassified sequences</taxon>
        <taxon>metagenomes</taxon>
        <taxon>ecological metagenomes</taxon>
    </lineage>
</organism>
<accession>A0A644Z3U5</accession>
<comment type="caution">
    <text evidence="1">The sequence shown here is derived from an EMBL/GenBank/DDBJ whole genome shotgun (WGS) entry which is preliminary data.</text>
</comment>
<gene>
    <name evidence="1" type="ORF">SDC9_82119</name>
</gene>
<dbReference type="EMBL" id="VSSQ01007315">
    <property type="protein sequence ID" value="MPM35526.1"/>
    <property type="molecule type" value="Genomic_DNA"/>
</dbReference>